<keyword evidence="6" id="KW-0206">Cytoskeleton</keyword>
<evidence type="ECO:0000313" key="13">
    <source>
        <dbReference type="Proteomes" id="UP001212841"/>
    </source>
</evidence>
<dbReference type="GO" id="GO:0035082">
    <property type="term" value="P:axoneme assembly"/>
    <property type="evidence" value="ECO:0007669"/>
    <property type="project" value="InterPro"/>
</dbReference>
<keyword evidence="2" id="KW-0963">Cytoplasm</keyword>
<keyword evidence="7" id="KW-0966">Cell projection</keyword>
<dbReference type="GO" id="GO:0060294">
    <property type="term" value="P:cilium movement involved in cell motility"/>
    <property type="evidence" value="ECO:0007669"/>
    <property type="project" value="InterPro"/>
</dbReference>
<evidence type="ECO:0000256" key="3">
    <source>
        <dbReference type="ARBA" id="ARBA00022794"/>
    </source>
</evidence>
<reference evidence="12" key="1">
    <citation type="submission" date="2020-05" db="EMBL/GenBank/DDBJ databases">
        <title>Phylogenomic resolution of chytrid fungi.</title>
        <authorList>
            <person name="Stajich J.E."/>
            <person name="Amses K."/>
            <person name="Simmons R."/>
            <person name="Seto K."/>
            <person name="Myers J."/>
            <person name="Bonds A."/>
            <person name="Quandt C.A."/>
            <person name="Barry K."/>
            <person name="Liu P."/>
            <person name="Grigoriev I."/>
            <person name="Longcore J.E."/>
            <person name="James T.Y."/>
        </authorList>
    </citation>
    <scope>NUCLEOTIDE SEQUENCE</scope>
    <source>
        <strain evidence="12">JEL0318</strain>
    </source>
</reference>
<gene>
    <name evidence="12" type="primary">RSPH9</name>
    <name evidence="12" type="ORF">HK097_008951</name>
</gene>
<accession>A0AAD5X0S4</accession>
<dbReference type="EMBL" id="JADGJD010000559">
    <property type="protein sequence ID" value="KAJ3050059.1"/>
    <property type="molecule type" value="Genomic_DNA"/>
</dbReference>
<proteinExistence type="inferred from homology"/>
<dbReference type="Proteomes" id="UP001212841">
    <property type="component" value="Unassembled WGS sequence"/>
</dbReference>
<evidence type="ECO:0000256" key="1">
    <source>
        <dbReference type="ARBA" id="ARBA00004611"/>
    </source>
</evidence>
<dbReference type="PANTHER" id="PTHR22069">
    <property type="entry name" value="MITOCHONDRIAL RIBOSOMAL PROTEIN S18"/>
    <property type="match status" value="1"/>
</dbReference>
<keyword evidence="5" id="KW-0969">Cilium</keyword>
<comment type="similarity">
    <text evidence="9">Belongs to the flagellar radial spoke RSP9 family.</text>
</comment>
<feature type="region of interest" description="Disordered" evidence="11">
    <location>
        <begin position="112"/>
        <end position="131"/>
    </location>
</feature>
<dbReference type="AlphaFoldDB" id="A0AAD5X0S4"/>
<evidence type="ECO:0000256" key="9">
    <source>
        <dbReference type="ARBA" id="ARBA00038319"/>
    </source>
</evidence>
<evidence type="ECO:0000313" key="12">
    <source>
        <dbReference type="EMBL" id="KAJ3050059.1"/>
    </source>
</evidence>
<comment type="caution">
    <text evidence="12">The sequence shown here is derived from an EMBL/GenBank/DDBJ whole genome shotgun (WGS) entry which is preliminary data.</text>
</comment>
<evidence type="ECO:0000256" key="2">
    <source>
        <dbReference type="ARBA" id="ARBA00022490"/>
    </source>
</evidence>
<dbReference type="GO" id="GO:0001534">
    <property type="term" value="C:radial spoke"/>
    <property type="evidence" value="ECO:0007669"/>
    <property type="project" value="InterPro"/>
</dbReference>
<evidence type="ECO:0000256" key="5">
    <source>
        <dbReference type="ARBA" id="ARBA00023069"/>
    </source>
</evidence>
<sequence length="272" mass="31002">MSFLNLDDVSYFTLAGFTLNVEERAAIAASLQLKKDQEKLETIALWGKILGIQRDYFVAHSPGDDVFARKYYYSLDLVNWLQLPDVSPEEMTRIEAIHGRFFGDPAYEYPVTSEGEQEGEEGQAPPTPINEEKRLSGTIALMNYEVQIVPRGAFYRDAMHKLRPNINFQGIQKAELGQLTNYFHYRDGFDINKRSLLERANNFDESLDIFEPISRDEPKGVWSAQVERGGSVAILRSLLWPGYVFFHAPAPPKWGAMYYGTGQKNINIGFML</sequence>
<evidence type="ECO:0000256" key="11">
    <source>
        <dbReference type="SAM" id="MobiDB-lite"/>
    </source>
</evidence>
<comment type="subcellular location">
    <subcellularLocation>
        <location evidence="8">Cell projection</location>
        <location evidence="8">Kinocilium</location>
    </subcellularLocation>
    <subcellularLocation>
        <location evidence="1">Cytoplasm</location>
        <location evidence="1">Cytoskeleton</location>
        <location evidence="1">Flagellum axoneme</location>
    </subcellularLocation>
</comment>
<dbReference type="InterPro" id="IPR006802">
    <property type="entry name" value="Radial_spoke"/>
</dbReference>
<dbReference type="GO" id="GO:0044458">
    <property type="term" value="P:motile cilium assembly"/>
    <property type="evidence" value="ECO:0007669"/>
    <property type="project" value="TreeGrafter"/>
</dbReference>
<protein>
    <recommendedName>
        <fullName evidence="10">Radial spoke head protein 9 homolog</fullName>
    </recommendedName>
</protein>
<keyword evidence="4" id="KW-0282">Flagellum</keyword>
<evidence type="ECO:0000256" key="8">
    <source>
        <dbReference type="ARBA" id="ARBA00037822"/>
    </source>
</evidence>
<keyword evidence="13" id="KW-1185">Reference proteome</keyword>
<dbReference type="Pfam" id="PF04712">
    <property type="entry name" value="Radial_spoke"/>
    <property type="match status" value="1"/>
</dbReference>
<dbReference type="PANTHER" id="PTHR22069:SF0">
    <property type="entry name" value="RADIAL SPOKE HEAD PROTEIN 9 HOMOLOG"/>
    <property type="match status" value="1"/>
</dbReference>
<evidence type="ECO:0000256" key="7">
    <source>
        <dbReference type="ARBA" id="ARBA00023273"/>
    </source>
</evidence>
<name>A0AAD5X0S4_9FUNG</name>
<evidence type="ECO:0000256" key="6">
    <source>
        <dbReference type="ARBA" id="ARBA00023212"/>
    </source>
</evidence>
<keyword evidence="3" id="KW-0970">Cilium biogenesis/degradation</keyword>
<organism evidence="12 13">
    <name type="scientific">Rhizophlyctis rosea</name>
    <dbReference type="NCBI Taxonomy" id="64517"/>
    <lineage>
        <taxon>Eukaryota</taxon>
        <taxon>Fungi</taxon>
        <taxon>Fungi incertae sedis</taxon>
        <taxon>Chytridiomycota</taxon>
        <taxon>Chytridiomycota incertae sedis</taxon>
        <taxon>Chytridiomycetes</taxon>
        <taxon>Rhizophlyctidales</taxon>
        <taxon>Rhizophlyctidaceae</taxon>
        <taxon>Rhizophlyctis</taxon>
    </lineage>
</organism>
<evidence type="ECO:0000256" key="10">
    <source>
        <dbReference type="ARBA" id="ARBA00041080"/>
    </source>
</evidence>
<evidence type="ECO:0000256" key="4">
    <source>
        <dbReference type="ARBA" id="ARBA00022846"/>
    </source>
</evidence>
<dbReference type="InterPro" id="IPR055316">
    <property type="entry name" value="RSP9"/>
</dbReference>